<dbReference type="InterPro" id="IPR050175">
    <property type="entry name" value="Complex_I_Subunit_2"/>
</dbReference>
<comment type="catalytic activity">
    <reaction evidence="17">
        <text>a ubiquinone + NADH + 5 H(+)(in) = a ubiquinol + NAD(+) + 4 H(+)(out)</text>
        <dbReference type="Rhea" id="RHEA:29091"/>
        <dbReference type="Rhea" id="RHEA-COMP:9565"/>
        <dbReference type="Rhea" id="RHEA-COMP:9566"/>
        <dbReference type="ChEBI" id="CHEBI:15378"/>
        <dbReference type="ChEBI" id="CHEBI:16389"/>
        <dbReference type="ChEBI" id="CHEBI:17976"/>
        <dbReference type="ChEBI" id="CHEBI:57540"/>
        <dbReference type="ChEBI" id="CHEBI:57945"/>
        <dbReference type="EC" id="7.1.1.2"/>
    </reaction>
</comment>
<dbReference type="EC" id="7.1.1.2" evidence="3"/>
<keyword evidence="14 19" id="KW-0496">Mitochondrion</keyword>
<reference evidence="19" key="1">
    <citation type="submission" date="2014-02" db="EMBL/GenBank/DDBJ databases">
        <authorList>
            <person name="Gan H."/>
        </authorList>
    </citation>
    <scope>NUCLEOTIDE SEQUENCE</scope>
</reference>
<keyword evidence="12" id="KW-0520">NAD</keyword>
<feature type="transmembrane region" description="Helical" evidence="18">
    <location>
        <begin position="180"/>
        <end position="203"/>
    </location>
</feature>
<evidence type="ECO:0000256" key="6">
    <source>
        <dbReference type="ARBA" id="ARBA00022660"/>
    </source>
</evidence>
<dbReference type="GO" id="GO:0006120">
    <property type="term" value="P:mitochondrial electron transport, NADH to ubiquinone"/>
    <property type="evidence" value="ECO:0007669"/>
    <property type="project" value="TreeGrafter"/>
</dbReference>
<feature type="transmembrane region" description="Helical" evidence="18">
    <location>
        <begin position="132"/>
        <end position="150"/>
    </location>
</feature>
<comment type="subcellular location">
    <subcellularLocation>
        <location evidence="1">Mitochondrion inner membrane</location>
        <topology evidence="1">Multi-pass membrane protein</topology>
    </subcellularLocation>
</comment>
<proteinExistence type="inferred from homology"/>
<evidence type="ECO:0000256" key="9">
    <source>
        <dbReference type="ARBA" id="ARBA00022967"/>
    </source>
</evidence>
<dbReference type="GO" id="GO:0005743">
    <property type="term" value="C:mitochondrial inner membrane"/>
    <property type="evidence" value="ECO:0007669"/>
    <property type="project" value="UniProtKB-SubCell"/>
</dbReference>
<organism evidence="19">
    <name type="scientific">Pandarus rhincodonicus</name>
    <name type="common">Copepod</name>
    <dbReference type="NCBI Taxonomy" id="1473543"/>
    <lineage>
        <taxon>Eukaryota</taxon>
        <taxon>Metazoa</taxon>
        <taxon>Ecdysozoa</taxon>
        <taxon>Arthropoda</taxon>
        <taxon>Crustacea</taxon>
        <taxon>Multicrustacea</taxon>
        <taxon>Hexanauplia</taxon>
        <taxon>Copepoda</taxon>
        <taxon>Siphonostomatoida</taxon>
        <taxon>Pandaridae</taxon>
        <taxon>Pandarus</taxon>
    </lineage>
</organism>
<feature type="transmembrane region" description="Helical" evidence="18">
    <location>
        <begin position="58"/>
        <end position="81"/>
    </location>
</feature>
<feature type="transmembrane region" description="Helical" evidence="18">
    <location>
        <begin position="157"/>
        <end position="174"/>
    </location>
</feature>
<evidence type="ECO:0000256" key="4">
    <source>
        <dbReference type="ARBA" id="ARBA00021008"/>
    </source>
</evidence>
<accession>A0A024J521</accession>
<geneLocation type="mitochondrion" evidence="19"/>
<dbReference type="AlphaFoldDB" id="A0A024J521"/>
<evidence type="ECO:0000256" key="3">
    <source>
        <dbReference type="ARBA" id="ARBA00012944"/>
    </source>
</evidence>
<evidence type="ECO:0000256" key="5">
    <source>
        <dbReference type="ARBA" id="ARBA00022448"/>
    </source>
</evidence>
<evidence type="ECO:0000313" key="19">
    <source>
        <dbReference type="EMBL" id="CDN96547.1"/>
    </source>
</evidence>
<sequence length="307" mass="33622">MHNKGLLLSGLILSIGVGFLSSSFFFFWSMLELNTLFFVGILWGGVYSWGSLEALKYFLVQGVSSLLILGGVLFLSDLMLMVGSLIKLGMTPFHMWALDVTMCCSWMNWGIFMSLQKFLPLELVSKVGSLSGYVGLLVGSGVLVSCLGSFHKSDLKILMFYSSLFNLSIILTCLEDTLSLVSLLGFYSLVLLSSLGILLGGDFKFFQQGQEGSGGLFLCLLSLGGFPPSVGFFFKWFILWGVLANYSIILSVLIVLGSLWMFYIYLSIFSSVLLVKESFLLSSEVSPQLKLFLSGQVLGSGILWAGL</sequence>
<evidence type="ECO:0000256" key="12">
    <source>
        <dbReference type="ARBA" id="ARBA00023027"/>
    </source>
</evidence>
<keyword evidence="7 18" id="KW-0812">Transmembrane</keyword>
<evidence type="ECO:0000256" key="10">
    <source>
        <dbReference type="ARBA" id="ARBA00022982"/>
    </source>
</evidence>
<evidence type="ECO:0000256" key="15">
    <source>
        <dbReference type="ARBA" id="ARBA00023136"/>
    </source>
</evidence>
<gene>
    <name evidence="19" type="primary">nad2</name>
</gene>
<dbReference type="PANTHER" id="PTHR46552">
    <property type="entry name" value="NADH-UBIQUINONE OXIDOREDUCTASE CHAIN 2"/>
    <property type="match status" value="1"/>
</dbReference>
<keyword evidence="10" id="KW-0249">Electron transport</keyword>
<evidence type="ECO:0000256" key="1">
    <source>
        <dbReference type="ARBA" id="ARBA00004448"/>
    </source>
</evidence>
<evidence type="ECO:0000256" key="16">
    <source>
        <dbReference type="ARBA" id="ARBA00031028"/>
    </source>
</evidence>
<protein>
    <recommendedName>
        <fullName evidence="4">NADH-ubiquinone oxidoreductase chain 2</fullName>
        <ecNumber evidence="3">7.1.1.2</ecNumber>
    </recommendedName>
    <alternativeName>
        <fullName evidence="16">NADH dehydrogenase subunit 2</fullName>
    </alternativeName>
</protein>
<feature type="transmembrane region" description="Helical" evidence="18">
    <location>
        <begin position="35"/>
        <end position="52"/>
    </location>
</feature>
<evidence type="ECO:0000256" key="8">
    <source>
        <dbReference type="ARBA" id="ARBA00022792"/>
    </source>
</evidence>
<dbReference type="PANTHER" id="PTHR46552:SF1">
    <property type="entry name" value="NADH-UBIQUINONE OXIDOREDUCTASE CHAIN 2"/>
    <property type="match status" value="1"/>
</dbReference>
<evidence type="ECO:0000256" key="7">
    <source>
        <dbReference type="ARBA" id="ARBA00022692"/>
    </source>
</evidence>
<evidence type="ECO:0000256" key="17">
    <source>
        <dbReference type="ARBA" id="ARBA00049551"/>
    </source>
</evidence>
<evidence type="ECO:0000256" key="11">
    <source>
        <dbReference type="ARBA" id="ARBA00022989"/>
    </source>
</evidence>
<keyword evidence="11 18" id="KW-1133">Transmembrane helix</keyword>
<feature type="transmembrane region" description="Helical" evidence="18">
    <location>
        <begin position="6"/>
        <end position="28"/>
    </location>
</feature>
<evidence type="ECO:0000256" key="13">
    <source>
        <dbReference type="ARBA" id="ARBA00023075"/>
    </source>
</evidence>
<name>A0A024J521_PANRH</name>
<keyword evidence="9" id="KW-1278">Translocase</keyword>
<keyword evidence="6" id="KW-0679">Respiratory chain</keyword>
<evidence type="ECO:0000256" key="14">
    <source>
        <dbReference type="ARBA" id="ARBA00023128"/>
    </source>
</evidence>
<dbReference type="EMBL" id="HG942363">
    <property type="protein sequence ID" value="CDN96547.1"/>
    <property type="molecule type" value="Genomic_DNA"/>
</dbReference>
<feature type="transmembrane region" description="Helical" evidence="18">
    <location>
        <begin position="244"/>
        <end position="266"/>
    </location>
</feature>
<comment type="similarity">
    <text evidence="2">Belongs to the complex I subunit 2 family.</text>
</comment>
<feature type="transmembrane region" description="Helical" evidence="18">
    <location>
        <begin position="215"/>
        <end position="238"/>
    </location>
</feature>
<dbReference type="GO" id="GO:0008137">
    <property type="term" value="F:NADH dehydrogenase (ubiquinone) activity"/>
    <property type="evidence" value="ECO:0007669"/>
    <property type="project" value="UniProtKB-EC"/>
</dbReference>
<evidence type="ECO:0000256" key="18">
    <source>
        <dbReference type="SAM" id="Phobius"/>
    </source>
</evidence>
<keyword evidence="15 18" id="KW-0472">Membrane</keyword>
<keyword evidence="8" id="KW-0999">Mitochondrion inner membrane</keyword>
<reference evidence="19" key="2">
    <citation type="submission" date="2014-04" db="EMBL/GenBank/DDBJ databases">
        <title>Complete mitochondrial genome of Pandarus rhincodonicus.</title>
        <authorList>
            <person name="Gan H.M."/>
            <person name="Tan M.H."/>
            <person name="Meekan M."/>
            <person name="Austin C.M."/>
        </authorList>
    </citation>
    <scope>NUCLEOTIDE SEQUENCE</scope>
</reference>
<evidence type="ECO:0000256" key="2">
    <source>
        <dbReference type="ARBA" id="ARBA00007012"/>
    </source>
</evidence>
<keyword evidence="13" id="KW-0830">Ubiquinone</keyword>
<keyword evidence="5" id="KW-0813">Transport</keyword>